<evidence type="ECO:0000313" key="10">
    <source>
        <dbReference type="Proteomes" id="UP000178835"/>
    </source>
</evidence>
<dbReference type="Gene3D" id="3.40.50.300">
    <property type="entry name" value="P-loop containing nucleotide triphosphate hydrolases"/>
    <property type="match status" value="2"/>
</dbReference>
<comment type="subcellular location">
    <subcellularLocation>
        <location evidence="1">Cell membrane</location>
        <topology evidence="1">Peripheral membrane protein</topology>
    </subcellularLocation>
</comment>
<comment type="similarity">
    <text evidence="2">Belongs to the ABC transporter superfamily.</text>
</comment>
<evidence type="ECO:0000256" key="3">
    <source>
        <dbReference type="ARBA" id="ARBA00022448"/>
    </source>
</evidence>
<keyword evidence="7" id="KW-0472">Membrane</keyword>
<dbReference type="PANTHER" id="PTHR43297:SF2">
    <property type="entry name" value="DIPEPTIDE TRANSPORT ATP-BINDING PROTEIN DPPD"/>
    <property type="match status" value="1"/>
</dbReference>
<proteinExistence type="inferred from homology"/>
<dbReference type="Proteomes" id="UP000178835">
    <property type="component" value="Unassembled WGS sequence"/>
</dbReference>
<dbReference type="CDD" id="cd03257">
    <property type="entry name" value="ABC_NikE_OppD_transporters"/>
    <property type="match status" value="2"/>
</dbReference>
<dbReference type="GO" id="GO:0005524">
    <property type="term" value="F:ATP binding"/>
    <property type="evidence" value="ECO:0007669"/>
    <property type="project" value="UniProtKB-KW"/>
</dbReference>
<evidence type="ECO:0000313" key="9">
    <source>
        <dbReference type="EMBL" id="OGZ61037.1"/>
    </source>
</evidence>
<dbReference type="GO" id="GO:0005886">
    <property type="term" value="C:plasma membrane"/>
    <property type="evidence" value="ECO:0007669"/>
    <property type="project" value="UniProtKB-SubCell"/>
</dbReference>
<evidence type="ECO:0000256" key="6">
    <source>
        <dbReference type="ARBA" id="ARBA00022840"/>
    </source>
</evidence>
<dbReference type="SUPFAM" id="SSF52540">
    <property type="entry name" value="P-loop containing nucleoside triphosphate hydrolases"/>
    <property type="match status" value="2"/>
</dbReference>
<keyword evidence="3" id="KW-0813">Transport</keyword>
<evidence type="ECO:0000256" key="7">
    <source>
        <dbReference type="ARBA" id="ARBA00023136"/>
    </source>
</evidence>
<keyword evidence="6" id="KW-0067">ATP-binding</keyword>
<dbReference type="Pfam" id="PF08352">
    <property type="entry name" value="oligo_HPY"/>
    <property type="match status" value="1"/>
</dbReference>
<dbReference type="GO" id="GO:0015833">
    <property type="term" value="P:peptide transport"/>
    <property type="evidence" value="ECO:0007669"/>
    <property type="project" value="InterPro"/>
</dbReference>
<dbReference type="InterPro" id="IPR017871">
    <property type="entry name" value="ABC_transporter-like_CS"/>
</dbReference>
<dbReference type="GO" id="GO:0016887">
    <property type="term" value="F:ATP hydrolysis activity"/>
    <property type="evidence" value="ECO:0007669"/>
    <property type="project" value="InterPro"/>
</dbReference>
<keyword evidence="5" id="KW-0547">Nucleotide-binding</keyword>
<evidence type="ECO:0000256" key="5">
    <source>
        <dbReference type="ARBA" id="ARBA00022741"/>
    </source>
</evidence>
<dbReference type="InterPro" id="IPR013563">
    <property type="entry name" value="Oligopep_ABC_C"/>
</dbReference>
<dbReference type="Pfam" id="PF00005">
    <property type="entry name" value="ABC_tran"/>
    <property type="match status" value="2"/>
</dbReference>
<dbReference type="PROSITE" id="PS50893">
    <property type="entry name" value="ABC_TRANSPORTER_2"/>
    <property type="match status" value="2"/>
</dbReference>
<comment type="caution">
    <text evidence="9">The sequence shown here is derived from an EMBL/GenBank/DDBJ whole genome shotgun (WGS) entry which is preliminary data.</text>
</comment>
<evidence type="ECO:0000256" key="2">
    <source>
        <dbReference type="ARBA" id="ARBA00005417"/>
    </source>
</evidence>
<dbReference type="InterPro" id="IPR003439">
    <property type="entry name" value="ABC_transporter-like_ATP-bd"/>
</dbReference>
<dbReference type="InterPro" id="IPR027417">
    <property type="entry name" value="P-loop_NTPase"/>
</dbReference>
<dbReference type="InterPro" id="IPR050388">
    <property type="entry name" value="ABC_Ni/Peptide_Import"/>
</dbReference>
<evidence type="ECO:0000256" key="4">
    <source>
        <dbReference type="ARBA" id="ARBA00022475"/>
    </source>
</evidence>
<dbReference type="PANTHER" id="PTHR43297">
    <property type="entry name" value="OLIGOPEPTIDE TRANSPORT ATP-BINDING PROTEIN APPD"/>
    <property type="match status" value="1"/>
</dbReference>
<dbReference type="AlphaFoldDB" id="A0A1G2HEX5"/>
<evidence type="ECO:0000256" key="1">
    <source>
        <dbReference type="ARBA" id="ARBA00004202"/>
    </source>
</evidence>
<dbReference type="SMART" id="SM00382">
    <property type="entry name" value="AAA"/>
    <property type="match status" value="2"/>
</dbReference>
<feature type="domain" description="ABC transporter" evidence="8">
    <location>
        <begin position="5"/>
        <end position="257"/>
    </location>
</feature>
<dbReference type="PROSITE" id="PS00211">
    <property type="entry name" value="ABC_TRANSPORTER_1"/>
    <property type="match status" value="2"/>
</dbReference>
<keyword evidence="4" id="KW-1003">Cell membrane</keyword>
<reference evidence="9 10" key="1">
    <citation type="journal article" date="2016" name="Nat. Commun.">
        <title>Thousands of microbial genomes shed light on interconnected biogeochemical processes in an aquifer system.</title>
        <authorList>
            <person name="Anantharaman K."/>
            <person name="Brown C.T."/>
            <person name="Hug L.A."/>
            <person name="Sharon I."/>
            <person name="Castelle C.J."/>
            <person name="Probst A.J."/>
            <person name="Thomas B.C."/>
            <person name="Singh A."/>
            <person name="Wilkins M.J."/>
            <person name="Karaoz U."/>
            <person name="Brodie E.L."/>
            <person name="Williams K.H."/>
            <person name="Hubbard S.S."/>
            <person name="Banfield J.F."/>
        </authorList>
    </citation>
    <scope>NUCLEOTIDE SEQUENCE [LARGE SCALE GENOMIC DNA]</scope>
</reference>
<accession>A0A1G2HEX5</accession>
<gene>
    <name evidence="9" type="ORF">A2919_00695</name>
</gene>
<protein>
    <recommendedName>
        <fullName evidence="8">ABC transporter domain-containing protein</fullName>
    </recommendedName>
</protein>
<sequence length="554" mass="60346">METLLKVRGLTVCFPQANGLKTVVKDVSFDLNRGEILGLVGESGSGKSMTASAICRLLPEKAQVRAGLVDFEGTNLLSISEKEMRNKYRGKRISMVFQDAVGTFNPVVPVGKQIEEMLTLHSDVPRKNLREEAEKLLQQAYISDYSEKYGSISAFLSGGQAQRASIAMMALATKPDILIADEATTALDATVQAQVLDFMVKTARENNISLILITHDFGLVARYADKVVVLRDGEVAEKGLVKDVFSRPKSAFVRAVLRDLPRMDKPLREKRSPEASSPAVLTLEGLHVDYPLFKRRGLLQRRSGSVKAVDGVSLTLQKGEIFGLVGESGSGKTTLMRAVLDVLPPNAEVSGNINVLGSDIYELSSKDNLALRRRIGGVPQASRQSLTPRMRIRDLVGEGLDILNLYESSSSKGKEKEKTERVAELLEAVGIPLGRMWDYPARLSGGEQQRIAIARALAPNPEILILDEPTASLDASRKNTILELLVRLHDELGLTYVVISHELSTIASVCDTVAVMKDGQVVETGTPEKVFGSPEHPYTQKLVSSVPVPPKPAV</sequence>
<evidence type="ECO:0000259" key="8">
    <source>
        <dbReference type="PROSITE" id="PS50893"/>
    </source>
</evidence>
<feature type="domain" description="ABC transporter" evidence="8">
    <location>
        <begin position="293"/>
        <end position="543"/>
    </location>
</feature>
<dbReference type="InterPro" id="IPR003593">
    <property type="entry name" value="AAA+_ATPase"/>
</dbReference>
<organism evidence="9 10">
    <name type="scientific">Candidatus Spechtbacteria bacterium RIFCSPLOWO2_01_FULL_43_12</name>
    <dbReference type="NCBI Taxonomy" id="1802162"/>
    <lineage>
        <taxon>Bacteria</taxon>
        <taxon>Candidatus Spechtiibacteriota</taxon>
    </lineage>
</organism>
<name>A0A1G2HEX5_9BACT</name>
<dbReference type="EMBL" id="MHOH01000009">
    <property type="protein sequence ID" value="OGZ61037.1"/>
    <property type="molecule type" value="Genomic_DNA"/>
</dbReference>